<keyword evidence="3" id="KW-1185">Reference proteome</keyword>
<feature type="non-terminal residue" evidence="2">
    <location>
        <position position="1"/>
    </location>
</feature>
<dbReference type="Proteomes" id="UP000518266">
    <property type="component" value="Unassembled WGS sequence"/>
</dbReference>
<name>A0A7J5YNR9_DISMA</name>
<dbReference type="EMBL" id="JAAKFY010000010">
    <property type="protein sequence ID" value="KAF3851202.1"/>
    <property type="molecule type" value="Genomic_DNA"/>
</dbReference>
<evidence type="ECO:0000256" key="1">
    <source>
        <dbReference type="SAM" id="MobiDB-lite"/>
    </source>
</evidence>
<evidence type="ECO:0000313" key="3">
    <source>
        <dbReference type="Proteomes" id="UP000518266"/>
    </source>
</evidence>
<reference evidence="2 3" key="1">
    <citation type="submission" date="2020-03" db="EMBL/GenBank/DDBJ databases">
        <title>Dissostichus mawsoni Genome sequencing and assembly.</title>
        <authorList>
            <person name="Park H."/>
        </authorList>
    </citation>
    <scope>NUCLEOTIDE SEQUENCE [LARGE SCALE GENOMIC DNA]</scope>
    <source>
        <strain evidence="2">DM0001</strain>
        <tissue evidence="2">Muscle</tissue>
    </source>
</reference>
<feature type="compositionally biased region" description="Basic and acidic residues" evidence="1">
    <location>
        <begin position="44"/>
        <end position="58"/>
    </location>
</feature>
<evidence type="ECO:0000313" key="2">
    <source>
        <dbReference type="EMBL" id="KAF3851202.1"/>
    </source>
</evidence>
<accession>A0A7J5YNR9</accession>
<sequence length="78" mass="8689">MSWPSSFQVVVDMSDTCLQEQSTQDCTVACMVDRMVPITVQNSHMEKKPERKRGREGASDESTDGSDIAKWCAGIKHP</sequence>
<gene>
    <name evidence="2" type="ORF">F7725_012974</name>
</gene>
<feature type="region of interest" description="Disordered" evidence="1">
    <location>
        <begin position="41"/>
        <end position="78"/>
    </location>
</feature>
<proteinExistence type="predicted"/>
<protein>
    <submittedName>
        <fullName evidence="2">Uncharacterized protein</fullName>
    </submittedName>
</protein>
<organism evidence="2 3">
    <name type="scientific">Dissostichus mawsoni</name>
    <name type="common">Antarctic cod</name>
    <dbReference type="NCBI Taxonomy" id="36200"/>
    <lineage>
        <taxon>Eukaryota</taxon>
        <taxon>Metazoa</taxon>
        <taxon>Chordata</taxon>
        <taxon>Craniata</taxon>
        <taxon>Vertebrata</taxon>
        <taxon>Euteleostomi</taxon>
        <taxon>Actinopterygii</taxon>
        <taxon>Neopterygii</taxon>
        <taxon>Teleostei</taxon>
        <taxon>Neoteleostei</taxon>
        <taxon>Acanthomorphata</taxon>
        <taxon>Eupercaria</taxon>
        <taxon>Perciformes</taxon>
        <taxon>Notothenioidei</taxon>
        <taxon>Nototheniidae</taxon>
        <taxon>Dissostichus</taxon>
    </lineage>
</organism>
<dbReference type="AlphaFoldDB" id="A0A7J5YNR9"/>
<comment type="caution">
    <text evidence="2">The sequence shown here is derived from an EMBL/GenBank/DDBJ whole genome shotgun (WGS) entry which is preliminary data.</text>
</comment>